<dbReference type="InterPro" id="IPR011009">
    <property type="entry name" value="Kinase-like_dom_sf"/>
</dbReference>
<dbReference type="Pfam" id="PF01636">
    <property type="entry name" value="APH"/>
    <property type="match status" value="1"/>
</dbReference>
<evidence type="ECO:0000313" key="3">
    <source>
        <dbReference type="Proteomes" id="UP000815677"/>
    </source>
</evidence>
<evidence type="ECO:0000313" key="2">
    <source>
        <dbReference type="EMBL" id="GAT47497.1"/>
    </source>
</evidence>
<dbReference type="EMBL" id="DF843620">
    <property type="protein sequence ID" value="GAT47497.1"/>
    <property type="molecule type" value="Genomic_DNA"/>
</dbReference>
<feature type="domain" description="Aminoglycoside phosphotransferase" evidence="1">
    <location>
        <begin position="84"/>
        <end position="315"/>
    </location>
</feature>
<reference evidence="2" key="1">
    <citation type="submission" date="2014-09" db="EMBL/GenBank/DDBJ databases">
        <title>Genome sequence of the luminous mushroom Mycena chlorophos for searching fungal bioluminescence genes.</title>
        <authorList>
            <person name="Tanaka Y."/>
            <person name="Kasuga D."/>
            <person name="Oba Y."/>
            <person name="Hase S."/>
            <person name="Sato K."/>
            <person name="Oba Y."/>
            <person name="Sakakibara Y."/>
        </authorList>
    </citation>
    <scope>NUCLEOTIDE SEQUENCE</scope>
</reference>
<dbReference type="Gene3D" id="3.30.200.20">
    <property type="entry name" value="Phosphorylase Kinase, domain 1"/>
    <property type="match status" value="1"/>
</dbReference>
<organism evidence="2 3">
    <name type="scientific">Mycena chlorophos</name>
    <name type="common">Agaric fungus</name>
    <name type="synonym">Agaricus chlorophos</name>
    <dbReference type="NCBI Taxonomy" id="658473"/>
    <lineage>
        <taxon>Eukaryota</taxon>
        <taxon>Fungi</taxon>
        <taxon>Dikarya</taxon>
        <taxon>Basidiomycota</taxon>
        <taxon>Agaricomycotina</taxon>
        <taxon>Agaricomycetes</taxon>
        <taxon>Agaricomycetidae</taxon>
        <taxon>Agaricales</taxon>
        <taxon>Marasmiineae</taxon>
        <taxon>Mycenaceae</taxon>
        <taxon>Mycena</taxon>
    </lineage>
</organism>
<keyword evidence="3" id="KW-1185">Reference proteome</keyword>
<dbReference type="Gene3D" id="3.90.1200.10">
    <property type="match status" value="1"/>
</dbReference>
<evidence type="ECO:0000259" key="1">
    <source>
        <dbReference type="Pfam" id="PF01636"/>
    </source>
</evidence>
<dbReference type="SUPFAM" id="SSF56112">
    <property type="entry name" value="Protein kinase-like (PK-like)"/>
    <property type="match status" value="1"/>
</dbReference>
<name>A0ABQ0LAC1_MYCCL</name>
<dbReference type="Proteomes" id="UP000815677">
    <property type="component" value="Unassembled WGS sequence"/>
</dbReference>
<proteinExistence type="predicted"/>
<sequence>MSSPELDLSQPSDVLEYLAATPFSSSRVEILSGGNANFIFRLFLNDPAVVGAPTAVLKHAKPWSRSNSSFALAIGRQEIEAFALQRMRPLLDESTPDSIVTVPKVFLHDSNAHIIIMEDAGENSEPLKALLRRTSLPAGNLGHLCTDLGRFLATIHNRGSTDSLLMEKVNQNTQMRGITSWITYDRLLPILRGEGQYNNLFSPSLVGPDGLSEADLERMQALCSQRSAEIHSAQDVFTMGDFWTGNIICRVDAQAGAVDKALVVDWEVTKPGVPFLDFGQLAAELHTITHFHPERSAEIAAGLSAYGKAYTAAREATVDETFVAGAASHVGAHMAVITPTVDGASMGMWCGYESPWLAGLWVNRDFVG</sequence>
<accession>A0ABQ0LAC1</accession>
<dbReference type="InterPro" id="IPR002575">
    <property type="entry name" value="Aminoglycoside_PTrfase"/>
</dbReference>
<gene>
    <name evidence="2" type="ORF">MCHLO_04957</name>
</gene>
<protein>
    <recommendedName>
        <fullName evidence="1">Aminoglycoside phosphotransferase domain-containing protein</fullName>
    </recommendedName>
</protein>